<name>A0A4T0BGR9_AURPU</name>
<evidence type="ECO:0000313" key="4">
    <source>
        <dbReference type="EMBL" id="TIA33419.1"/>
    </source>
</evidence>
<dbReference type="PANTHER" id="PTHR34598">
    <property type="entry name" value="BLL6449 PROTEIN"/>
    <property type="match status" value="1"/>
</dbReference>
<comment type="caution">
    <text evidence="4">The sequence shown here is derived from an EMBL/GenBank/DDBJ whole genome shotgun (WGS) entry which is preliminary data.</text>
</comment>
<dbReference type="InterPro" id="IPR044053">
    <property type="entry name" value="AsaB-like"/>
</dbReference>
<dbReference type="GO" id="GO:0016491">
    <property type="term" value="F:oxidoreductase activity"/>
    <property type="evidence" value="ECO:0007669"/>
    <property type="project" value="UniProtKB-KW"/>
</dbReference>
<dbReference type="Proteomes" id="UP000308724">
    <property type="component" value="Unassembled WGS sequence"/>
</dbReference>
<evidence type="ECO:0000256" key="2">
    <source>
        <dbReference type="ARBA" id="ARBA00023604"/>
    </source>
</evidence>
<gene>
    <name evidence="4" type="ORF">D6C78_07555</name>
</gene>
<evidence type="ECO:0000256" key="3">
    <source>
        <dbReference type="SAM" id="MobiDB-lite"/>
    </source>
</evidence>
<dbReference type="EMBL" id="QZBZ01000195">
    <property type="protein sequence ID" value="TIA33419.1"/>
    <property type="molecule type" value="Genomic_DNA"/>
</dbReference>
<dbReference type="PANTHER" id="PTHR34598:SF3">
    <property type="entry name" value="OXIDOREDUCTASE AN1597"/>
    <property type="match status" value="1"/>
</dbReference>
<evidence type="ECO:0000313" key="5">
    <source>
        <dbReference type="Proteomes" id="UP000308724"/>
    </source>
</evidence>
<comment type="similarity">
    <text evidence="2">Belongs to the asaB hydroxylase/desaturase family.</text>
</comment>
<sequence>MMHHATQHDRFKGSFHFLQNLPEYQTEKPYEIWRESPEHIPKSNCKFEERHGIILRNIRECDPRDFDYATTGFKPLYSPCIEPLSSEDCTSLEPTGRLLRYLENTIELVKSQLKAKEVICFDWRYRMSSGVKQINVYDYTKQERYNSLNPAHVVHFVFLIIGCTDDSPDGGMGRLQRYLKPEELASFKNDEIRIRFVNVWRPLVAVVEDSPLAMCDRQSVSVSDMFECDKIHEDHIGEGLYLIHNEEQRWYWLPDMTSDEALVFVTWDSQFDEKHPVGPPHAACDDPKPRTSPSPRESIEVRLMVFTEK</sequence>
<feature type="region of interest" description="Disordered" evidence="3">
    <location>
        <begin position="274"/>
        <end position="297"/>
    </location>
</feature>
<reference evidence="4 5" key="1">
    <citation type="submission" date="2018-10" db="EMBL/GenBank/DDBJ databases">
        <title>Fifty Aureobasidium pullulans genomes reveal a recombining polyextremotolerant generalist.</title>
        <authorList>
            <person name="Gostincar C."/>
            <person name="Turk M."/>
            <person name="Zajc J."/>
            <person name="Gunde-Cimerman N."/>
        </authorList>
    </citation>
    <scope>NUCLEOTIDE SEQUENCE [LARGE SCALE GENOMIC DNA]</scope>
    <source>
        <strain evidence="4 5">EXF-1645</strain>
    </source>
</reference>
<evidence type="ECO:0008006" key="6">
    <source>
        <dbReference type="Google" id="ProtNLM"/>
    </source>
</evidence>
<protein>
    <recommendedName>
        <fullName evidence="6">Methyltransferase</fullName>
    </recommendedName>
</protein>
<organism evidence="4 5">
    <name type="scientific">Aureobasidium pullulans</name>
    <name type="common">Black yeast</name>
    <name type="synonym">Pullularia pullulans</name>
    <dbReference type="NCBI Taxonomy" id="5580"/>
    <lineage>
        <taxon>Eukaryota</taxon>
        <taxon>Fungi</taxon>
        <taxon>Dikarya</taxon>
        <taxon>Ascomycota</taxon>
        <taxon>Pezizomycotina</taxon>
        <taxon>Dothideomycetes</taxon>
        <taxon>Dothideomycetidae</taxon>
        <taxon>Dothideales</taxon>
        <taxon>Saccotheciaceae</taxon>
        <taxon>Aureobasidium</taxon>
    </lineage>
</organism>
<dbReference type="AlphaFoldDB" id="A0A4T0BGR9"/>
<accession>A0A4T0BGR9</accession>
<dbReference type="NCBIfam" id="NF041278">
    <property type="entry name" value="CmcJ_NvfI_EfuI"/>
    <property type="match status" value="1"/>
</dbReference>
<proteinExistence type="inferred from homology"/>
<evidence type="ECO:0000256" key="1">
    <source>
        <dbReference type="ARBA" id="ARBA00023002"/>
    </source>
</evidence>
<keyword evidence="1" id="KW-0560">Oxidoreductase</keyword>